<sequence length="133" mass="15014">TITCSNFLRVVPVSSYDGDRYLLTASGKFIELYDLDKFHSKEYNAREYQPIRTHVFEKTNVQSCVLLNDAGHLLAITSDYSYAKRDLLISGCIIHRDTILEGGYAKTTSLHTLFEGTSRNHSFTLSVIPSTTE</sequence>
<name>A0AAV5U450_9BILA</name>
<dbReference type="EMBL" id="BTSX01000005">
    <property type="protein sequence ID" value="GMT01251.1"/>
    <property type="molecule type" value="Genomic_DNA"/>
</dbReference>
<dbReference type="AlphaFoldDB" id="A0AAV5U450"/>
<feature type="non-terminal residue" evidence="1">
    <location>
        <position position="1"/>
    </location>
</feature>
<evidence type="ECO:0000313" key="2">
    <source>
        <dbReference type="Proteomes" id="UP001432027"/>
    </source>
</evidence>
<comment type="caution">
    <text evidence="1">The sequence shown here is derived from an EMBL/GenBank/DDBJ whole genome shotgun (WGS) entry which is preliminary data.</text>
</comment>
<keyword evidence="2" id="KW-1185">Reference proteome</keyword>
<accession>A0AAV5U450</accession>
<evidence type="ECO:0000313" key="1">
    <source>
        <dbReference type="EMBL" id="GMT01251.1"/>
    </source>
</evidence>
<gene>
    <name evidence="1" type="ORF">PENTCL1PPCAC_23425</name>
</gene>
<feature type="non-terminal residue" evidence="1">
    <location>
        <position position="133"/>
    </location>
</feature>
<reference evidence="1" key="1">
    <citation type="submission" date="2023-10" db="EMBL/GenBank/DDBJ databases">
        <title>Genome assembly of Pristionchus species.</title>
        <authorList>
            <person name="Yoshida K."/>
            <person name="Sommer R.J."/>
        </authorList>
    </citation>
    <scope>NUCLEOTIDE SEQUENCE</scope>
    <source>
        <strain evidence="1">RS0144</strain>
    </source>
</reference>
<organism evidence="1 2">
    <name type="scientific">Pristionchus entomophagus</name>
    <dbReference type="NCBI Taxonomy" id="358040"/>
    <lineage>
        <taxon>Eukaryota</taxon>
        <taxon>Metazoa</taxon>
        <taxon>Ecdysozoa</taxon>
        <taxon>Nematoda</taxon>
        <taxon>Chromadorea</taxon>
        <taxon>Rhabditida</taxon>
        <taxon>Rhabditina</taxon>
        <taxon>Diplogasteromorpha</taxon>
        <taxon>Diplogasteroidea</taxon>
        <taxon>Neodiplogasteridae</taxon>
        <taxon>Pristionchus</taxon>
    </lineage>
</organism>
<proteinExistence type="predicted"/>
<protein>
    <submittedName>
        <fullName evidence="1">Uncharacterized protein</fullName>
    </submittedName>
</protein>
<dbReference type="Proteomes" id="UP001432027">
    <property type="component" value="Unassembled WGS sequence"/>
</dbReference>